<protein>
    <submittedName>
        <fullName evidence="3">Uncharacterized protein</fullName>
    </submittedName>
</protein>
<organism evidence="3 4">
    <name type="scientific">Pyrenophora tritici-repentis (strain Pt-1C-BFP)</name>
    <name type="common">Wheat tan spot fungus</name>
    <name type="synonym">Drechslera tritici-repentis</name>
    <dbReference type="NCBI Taxonomy" id="426418"/>
    <lineage>
        <taxon>Eukaryota</taxon>
        <taxon>Fungi</taxon>
        <taxon>Dikarya</taxon>
        <taxon>Ascomycota</taxon>
        <taxon>Pezizomycotina</taxon>
        <taxon>Dothideomycetes</taxon>
        <taxon>Pleosporomycetidae</taxon>
        <taxon>Pleosporales</taxon>
        <taxon>Pleosporineae</taxon>
        <taxon>Pleosporaceae</taxon>
        <taxon>Pyrenophora</taxon>
    </lineage>
</organism>
<evidence type="ECO:0000256" key="2">
    <source>
        <dbReference type="SAM" id="Phobius"/>
    </source>
</evidence>
<feature type="region of interest" description="Disordered" evidence="1">
    <location>
        <begin position="92"/>
        <end position="129"/>
    </location>
</feature>
<gene>
    <name evidence="3" type="ORF">PTRG_09473</name>
</gene>
<evidence type="ECO:0000313" key="3">
    <source>
        <dbReference type="EMBL" id="EDU42524.1"/>
    </source>
</evidence>
<keyword evidence="2" id="KW-1133">Transmembrane helix</keyword>
<dbReference type="EMBL" id="DS231625">
    <property type="protein sequence ID" value="EDU42524.1"/>
    <property type="molecule type" value="Genomic_DNA"/>
</dbReference>
<proteinExistence type="predicted"/>
<feature type="transmembrane region" description="Helical" evidence="2">
    <location>
        <begin position="37"/>
        <end position="62"/>
    </location>
</feature>
<sequence>MPVVSSLFPLVRQADFEWMGGGLEGRDGVTVGDGASLAGLFVALIVGIPTTIVAILAIMVYLRSNDGSETGIHPTSQQSTSTEIELRNIPAAQDPAVPRTEHSIATAAQSVPATRTEREAPVLSTAPTV</sequence>
<keyword evidence="2" id="KW-0472">Membrane</keyword>
<keyword evidence="2" id="KW-0812">Transmembrane</keyword>
<reference evidence="4" key="1">
    <citation type="journal article" date="2013" name="G3 (Bethesda)">
        <title>Comparative genomics of a plant-pathogenic fungus, Pyrenophora tritici-repentis, reveals transduplication and the impact of repeat elements on pathogenicity and population divergence.</title>
        <authorList>
            <person name="Manning V.A."/>
            <person name="Pandelova I."/>
            <person name="Dhillon B."/>
            <person name="Wilhelm L.J."/>
            <person name="Goodwin S.B."/>
            <person name="Berlin A.M."/>
            <person name="Figueroa M."/>
            <person name="Freitag M."/>
            <person name="Hane J.K."/>
            <person name="Henrissat B."/>
            <person name="Holman W.H."/>
            <person name="Kodira C.D."/>
            <person name="Martin J."/>
            <person name="Oliver R.P."/>
            <person name="Robbertse B."/>
            <person name="Schackwitz W."/>
            <person name="Schwartz D.C."/>
            <person name="Spatafora J.W."/>
            <person name="Turgeon B.G."/>
            <person name="Yandava C."/>
            <person name="Young S."/>
            <person name="Zhou S."/>
            <person name="Zeng Q."/>
            <person name="Grigoriev I.V."/>
            <person name="Ma L.-J."/>
            <person name="Ciuffetti L.M."/>
        </authorList>
    </citation>
    <scope>NUCLEOTIDE SEQUENCE [LARGE SCALE GENOMIC DNA]</scope>
    <source>
        <strain evidence="4">Pt-1C-BFP</strain>
    </source>
</reference>
<dbReference type="AlphaFoldDB" id="B2WHL4"/>
<evidence type="ECO:0000313" key="4">
    <source>
        <dbReference type="Proteomes" id="UP000001471"/>
    </source>
</evidence>
<dbReference type="InParanoid" id="B2WHL4"/>
<name>B2WHL4_PYRTR</name>
<evidence type="ECO:0000256" key="1">
    <source>
        <dbReference type="SAM" id="MobiDB-lite"/>
    </source>
</evidence>
<accession>B2WHL4</accession>
<dbReference type="Proteomes" id="UP000001471">
    <property type="component" value="Unassembled WGS sequence"/>
</dbReference>
<dbReference type="HOGENOM" id="CLU_1949918_0_0_1"/>